<feature type="chain" id="PRO_5014165233" evidence="7">
    <location>
        <begin position="24"/>
        <end position="257"/>
    </location>
</feature>
<gene>
    <name evidence="8" type="ORF">CRG98_039307</name>
</gene>
<accession>A0A2I0I8I1</accession>
<evidence type="ECO:0000256" key="5">
    <source>
        <dbReference type="ARBA" id="ARBA00023136"/>
    </source>
</evidence>
<feature type="signal peptide" evidence="7">
    <location>
        <begin position="1"/>
        <end position="23"/>
    </location>
</feature>
<keyword evidence="7" id="KW-0732">Signal</keyword>
<feature type="transmembrane region" description="Helical" evidence="6">
    <location>
        <begin position="235"/>
        <end position="255"/>
    </location>
</feature>
<proteinExistence type="predicted"/>
<evidence type="ECO:0000256" key="4">
    <source>
        <dbReference type="ARBA" id="ARBA00022989"/>
    </source>
</evidence>
<keyword evidence="3 6" id="KW-0812">Transmembrane</keyword>
<name>A0A2I0I8I1_PUNGR</name>
<protein>
    <submittedName>
        <fullName evidence="8">Uncharacterized protein</fullName>
    </submittedName>
</protein>
<dbReference type="AlphaFoldDB" id="A0A2I0I8I1"/>
<keyword evidence="4 6" id="KW-1133">Transmembrane helix</keyword>
<keyword evidence="2" id="KW-0813">Transport</keyword>
<sequence length="257" mass="29031">MAIVRRFLLGCFNSLLGTVRAYASEICRDEHRALALSVRYIPRLDFAGTCLPLHWMHADKKLTYNSAVGDDMWGLTLMFPYFLPCLLISLYALGVFICCWWLPETLHMHNDMEKKIPDSRDLEVPSGVSDGIGSVTEVEEHKAFSKDSLFRNWPLMSTVIVYCVFSLQEIAYNEVFSLWAVCDKKYGGLSFSSQDVGEAISTPILASYPHINMLSGLILHIVMNFATMLRNALSVSVVTGIYIMLNNAVAIRWCFSY</sequence>
<evidence type="ECO:0000256" key="1">
    <source>
        <dbReference type="ARBA" id="ARBA00004141"/>
    </source>
</evidence>
<evidence type="ECO:0000313" key="8">
    <source>
        <dbReference type="EMBL" id="PKI40282.1"/>
    </source>
</evidence>
<dbReference type="GO" id="GO:0016020">
    <property type="term" value="C:membrane"/>
    <property type="evidence" value="ECO:0007669"/>
    <property type="project" value="UniProtKB-SubCell"/>
</dbReference>
<evidence type="ECO:0000256" key="3">
    <source>
        <dbReference type="ARBA" id="ARBA00022692"/>
    </source>
</evidence>
<comment type="caution">
    <text evidence="8">The sequence shown here is derived from an EMBL/GenBank/DDBJ whole genome shotgun (WGS) entry which is preliminary data.</text>
</comment>
<reference evidence="8 9" key="1">
    <citation type="submission" date="2017-11" db="EMBL/GenBank/DDBJ databases">
        <title>De-novo sequencing of pomegranate (Punica granatum L.) genome.</title>
        <authorList>
            <person name="Akparov Z."/>
            <person name="Amiraslanov A."/>
            <person name="Hajiyeva S."/>
            <person name="Abbasov M."/>
            <person name="Kaur K."/>
            <person name="Hamwieh A."/>
            <person name="Solovyev V."/>
            <person name="Salamov A."/>
            <person name="Braich B."/>
            <person name="Kosarev P."/>
            <person name="Mahmoud A."/>
            <person name="Hajiyev E."/>
            <person name="Babayeva S."/>
            <person name="Izzatullayeva V."/>
            <person name="Mammadov A."/>
            <person name="Mammadov A."/>
            <person name="Sharifova S."/>
            <person name="Ojaghi J."/>
            <person name="Eynullazada K."/>
            <person name="Bayramov B."/>
            <person name="Abdulazimova A."/>
            <person name="Shahmuradov I."/>
        </authorList>
    </citation>
    <scope>NUCLEOTIDE SEQUENCE [LARGE SCALE GENOMIC DNA]</scope>
    <source>
        <strain evidence="9">cv. AG2017</strain>
        <tissue evidence="8">Leaf</tissue>
    </source>
</reference>
<evidence type="ECO:0000256" key="6">
    <source>
        <dbReference type="SAM" id="Phobius"/>
    </source>
</evidence>
<organism evidence="8 9">
    <name type="scientific">Punica granatum</name>
    <name type="common">Pomegranate</name>
    <dbReference type="NCBI Taxonomy" id="22663"/>
    <lineage>
        <taxon>Eukaryota</taxon>
        <taxon>Viridiplantae</taxon>
        <taxon>Streptophyta</taxon>
        <taxon>Embryophyta</taxon>
        <taxon>Tracheophyta</taxon>
        <taxon>Spermatophyta</taxon>
        <taxon>Magnoliopsida</taxon>
        <taxon>eudicotyledons</taxon>
        <taxon>Gunneridae</taxon>
        <taxon>Pentapetalae</taxon>
        <taxon>rosids</taxon>
        <taxon>malvids</taxon>
        <taxon>Myrtales</taxon>
        <taxon>Lythraceae</taxon>
        <taxon>Punica</taxon>
    </lineage>
</organism>
<dbReference type="EMBL" id="PGOL01003615">
    <property type="protein sequence ID" value="PKI40282.1"/>
    <property type="molecule type" value="Genomic_DNA"/>
</dbReference>
<dbReference type="PANTHER" id="PTHR23504:SF105">
    <property type="entry name" value="PROTEIN ZINC INDUCED FACILITATOR 1-LIKE"/>
    <property type="match status" value="1"/>
</dbReference>
<dbReference type="PANTHER" id="PTHR23504">
    <property type="entry name" value="MAJOR FACILITATOR SUPERFAMILY DOMAIN-CONTAINING PROTEIN 10"/>
    <property type="match status" value="1"/>
</dbReference>
<dbReference type="SUPFAM" id="SSF103473">
    <property type="entry name" value="MFS general substrate transporter"/>
    <property type="match status" value="1"/>
</dbReference>
<feature type="transmembrane region" description="Helical" evidence="6">
    <location>
        <begin position="81"/>
        <end position="102"/>
    </location>
</feature>
<evidence type="ECO:0000313" key="9">
    <source>
        <dbReference type="Proteomes" id="UP000233551"/>
    </source>
</evidence>
<dbReference type="InterPro" id="IPR036259">
    <property type="entry name" value="MFS_trans_sf"/>
</dbReference>
<keyword evidence="5 6" id="KW-0472">Membrane</keyword>
<evidence type="ECO:0000256" key="7">
    <source>
        <dbReference type="SAM" id="SignalP"/>
    </source>
</evidence>
<dbReference type="Gene3D" id="1.20.1250.20">
    <property type="entry name" value="MFS general substrate transporter like domains"/>
    <property type="match status" value="1"/>
</dbReference>
<dbReference type="Proteomes" id="UP000233551">
    <property type="component" value="Unassembled WGS sequence"/>
</dbReference>
<keyword evidence="9" id="KW-1185">Reference proteome</keyword>
<comment type="subcellular location">
    <subcellularLocation>
        <location evidence="1">Membrane</location>
        <topology evidence="1">Multi-pass membrane protein</topology>
    </subcellularLocation>
</comment>
<evidence type="ECO:0000256" key="2">
    <source>
        <dbReference type="ARBA" id="ARBA00022448"/>
    </source>
</evidence>